<gene>
    <name evidence="4" type="ORF">VRS74_12135</name>
</gene>
<dbReference type="PANTHER" id="PTHR38478:SF1">
    <property type="entry name" value="ZINC DEPENDENT METALLOPROTEASE DOMAIN LIPOPROTEIN"/>
    <property type="match status" value="1"/>
</dbReference>
<protein>
    <submittedName>
        <fullName evidence="4">Zinc-dependent metalloprotease</fullName>
    </submittedName>
</protein>
<feature type="chain" id="PRO_5046355269" evidence="1">
    <location>
        <begin position="20"/>
        <end position="783"/>
    </location>
</feature>
<dbReference type="GO" id="GO:0008237">
    <property type="term" value="F:metallopeptidase activity"/>
    <property type="evidence" value="ECO:0007669"/>
    <property type="project" value="UniProtKB-KW"/>
</dbReference>
<proteinExistence type="predicted"/>
<keyword evidence="4" id="KW-0645">Protease</keyword>
<evidence type="ECO:0000256" key="1">
    <source>
        <dbReference type="SAM" id="SignalP"/>
    </source>
</evidence>
<dbReference type="EMBL" id="JAZDQV010000014">
    <property type="protein sequence ID" value="MEE1878432.1"/>
    <property type="molecule type" value="Genomic_DNA"/>
</dbReference>
<sequence length="783" mass="83646">MSKSMIALLLASAIPLAPAAAQDSLVPVAADLQQGTIELTLPAPDSEGVAARFLYVAQIETGVGSAATGVDRGAPLQTGILRFRRLGKKVVAELENTGFVAPAGSAAQQQSVANSFTNATMWVGDIGKTAADGSFTFDFAPFLAKDHFGFARQLGKGYKLEAGYSLADPAKVKAFPENVEFSALLSFSTDNAPPELRNVSPNGSDISLWVRHSLVALPTEPMPRRTDPYGYTFSTRTYDFSAPLGRSMLVKLAERHRLEKVDPSAERSPVKEPIVYYVDGAAPEPVRQALIDGVGWWAEAFEEAGFLDAFRVEVLPEGIDPLDMRYNVVNWVNRATRGWSYGPSIVDPRTGEILKGSVMLGSLRVRQDILIFQALMGAGLTDSGQPDDPVKVALARIRQLGAHEVGHTLGLSHNFAASSQGRYSVMDYPAPRVELVDGKLTIADAYGVGVGEWDKFAIRYLYAAKTDEEARAMVQEAQARGLRFVADADTAGTGTANPQASQWDDFTDPVAELGRVMAVRRAALDRFNVDAIPSGQDMASLRRAFVPVWLLHRYQVVAAAKALGGVVAPYALSGDAVSVEPVSAEQQEQALAALLDALSVEALTVPARLLPILSYAPGTDFDYSTTIEVMPTAGGPVFDPLRATEIGAVHVLDNLLDPQRLNRIDLQRANGIGGPSLDEVLSRLIVHADQAAASGEAGRRIATTIALDLARTTRDGALSRSIALQIEGRLASWAAKLAKAPAKGALGDWQRGLALLLRDRTALDAALADKNLLPEVPPGMPIG</sequence>
<keyword evidence="4" id="KW-0378">Hydrolase</keyword>
<keyword evidence="4" id="KW-0482">Metalloprotease</keyword>
<dbReference type="InterPro" id="IPR024079">
    <property type="entry name" value="MetalloPept_cat_dom_sf"/>
</dbReference>
<dbReference type="Pfam" id="PF16313">
    <property type="entry name" value="DUF4953"/>
    <property type="match status" value="1"/>
</dbReference>
<evidence type="ECO:0000313" key="5">
    <source>
        <dbReference type="Proteomes" id="UP001343492"/>
    </source>
</evidence>
<name>A0ABU7GHH9_9SPHN</name>
<feature type="signal peptide" evidence="1">
    <location>
        <begin position="1"/>
        <end position="19"/>
    </location>
</feature>
<dbReference type="PANTHER" id="PTHR38478">
    <property type="entry name" value="PEPTIDASE M1A AND M12B"/>
    <property type="match status" value="1"/>
</dbReference>
<comment type="caution">
    <text evidence="4">The sequence shown here is derived from an EMBL/GenBank/DDBJ whole genome shotgun (WGS) entry which is preliminary data.</text>
</comment>
<evidence type="ECO:0000259" key="3">
    <source>
        <dbReference type="Pfam" id="PF17148"/>
    </source>
</evidence>
<accession>A0ABU7GHH9</accession>
<feature type="domain" description="DUF5117" evidence="3">
    <location>
        <begin position="75"/>
        <end position="260"/>
    </location>
</feature>
<dbReference type="Gene3D" id="3.40.390.10">
    <property type="entry name" value="Collagenase (Catalytic Domain)"/>
    <property type="match status" value="1"/>
</dbReference>
<keyword evidence="1" id="KW-0732">Signal</keyword>
<evidence type="ECO:0000313" key="4">
    <source>
        <dbReference type="EMBL" id="MEE1878432.1"/>
    </source>
</evidence>
<reference evidence="4 5" key="1">
    <citation type="submission" date="2024-01" db="EMBL/GenBank/DDBJ databases">
        <title>The genome sequence of Erythrobacteraceae sp. strain 1XM1-14.</title>
        <authorList>
            <person name="Liu Y."/>
        </authorList>
    </citation>
    <scope>NUCLEOTIDE SEQUENCE [LARGE SCALE GENOMIC DNA]</scope>
    <source>
        <strain evidence="4 5">1XM1-14</strain>
    </source>
</reference>
<dbReference type="Proteomes" id="UP001343492">
    <property type="component" value="Unassembled WGS sequence"/>
</dbReference>
<dbReference type="SUPFAM" id="SSF55486">
    <property type="entry name" value="Metalloproteases ('zincins'), catalytic domain"/>
    <property type="match status" value="1"/>
</dbReference>
<organism evidence="4 5">
    <name type="scientific">Altererythrobacter litoralis</name>
    <dbReference type="NCBI Taxonomy" id="3113904"/>
    <lineage>
        <taxon>Bacteria</taxon>
        <taxon>Pseudomonadati</taxon>
        <taxon>Pseudomonadota</taxon>
        <taxon>Alphaproteobacteria</taxon>
        <taxon>Sphingomonadales</taxon>
        <taxon>Erythrobacteraceae</taxon>
        <taxon>Altererythrobacter</taxon>
    </lineage>
</organism>
<dbReference type="InterPro" id="IPR034032">
    <property type="entry name" value="Zn_MMP-like_bac"/>
</dbReference>
<dbReference type="CDD" id="cd04276">
    <property type="entry name" value="ZnMc_MMP_like_2"/>
    <property type="match status" value="1"/>
</dbReference>
<dbReference type="RefSeq" id="WP_354145495.1">
    <property type="nucleotide sequence ID" value="NZ_JAZDQV010000014.1"/>
</dbReference>
<keyword evidence="5" id="KW-1185">Reference proteome</keyword>
<dbReference type="Pfam" id="PF17148">
    <property type="entry name" value="DUF5117"/>
    <property type="match status" value="1"/>
</dbReference>
<dbReference type="InterPro" id="IPR033413">
    <property type="entry name" value="DUF5117"/>
</dbReference>
<evidence type="ECO:0000259" key="2">
    <source>
        <dbReference type="Pfam" id="PF16313"/>
    </source>
</evidence>
<dbReference type="InterPro" id="IPR032534">
    <property type="entry name" value="EcxA_zinc-bd"/>
</dbReference>
<feature type="domain" description="EcxA zinc-binding" evidence="2">
    <location>
        <begin position="388"/>
        <end position="684"/>
    </location>
</feature>